<dbReference type="SMART" id="SM00184">
    <property type="entry name" value="RING"/>
    <property type="match status" value="1"/>
</dbReference>
<dbReference type="EC" id="2.3.2.27" evidence="2"/>
<dbReference type="OrthoDB" id="986802at2759"/>
<dbReference type="SUPFAM" id="SSF57850">
    <property type="entry name" value="RING/U-box"/>
    <property type="match status" value="1"/>
</dbReference>
<evidence type="ECO:0000313" key="8">
    <source>
        <dbReference type="EMBL" id="GMJ01798.1"/>
    </source>
</evidence>
<dbReference type="InterPro" id="IPR001841">
    <property type="entry name" value="Znf_RING"/>
</dbReference>
<feature type="domain" description="RING-type" evidence="7">
    <location>
        <begin position="183"/>
        <end position="226"/>
    </location>
</feature>
<keyword evidence="3" id="KW-0479">Metal-binding</keyword>
<keyword evidence="5" id="KW-0862">Zinc</keyword>
<reference evidence="8" key="1">
    <citation type="submission" date="2023-05" db="EMBL/GenBank/DDBJ databases">
        <title>Genome and transcriptome analyses reveal genes involved in the formation of fine ridges on petal epidermal cells in Hibiscus trionum.</title>
        <authorList>
            <person name="Koshimizu S."/>
            <person name="Masuda S."/>
            <person name="Ishii T."/>
            <person name="Shirasu K."/>
            <person name="Hoshino A."/>
            <person name="Arita M."/>
        </authorList>
    </citation>
    <scope>NUCLEOTIDE SEQUENCE</scope>
    <source>
        <strain evidence="8">Hamamatsu line</strain>
    </source>
</reference>
<evidence type="ECO:0000256" key="2">
    <source>
        <dbReference type="ARBA" id="ARBA00012483"/>
    </source>
</evidence>
<dbReference type="InterPro" id="IPR013083">
    <property type="entry name" value="Znf_RING/FYVE/PHD"/>
</dbReference>
<dbReference type="GO" id="GO:0061630">
    <property type="term" value="F:ubiquitin protein ligase activity"/>
    <property type="evidence" value="ECO:0007669"/>
    <property type="project" value="UniProtKB-EC"/>
</dbReference>
<dbReference type="PROSITE" id="PS50089">
    <property type="entry name" value="ZF_RING_2"/>
    <property type="match status" value="1"/>
</dbReference>
<name>A0A9W7IVQ4_HIBTR</name>
<dbReference type="PANTHER" id="PTHR15710:SF59">
    <property type="entry name" value="E3 UBIQUITIN-PROTEIN LIGASE SDIR1-LIKE"/>
    <property type="match status" value="1"/>
</dbReference>
<dbReference type="InterPro" id="IPR011016">
    <property type="entry name" value="Znf_RING-CH"/>
</dbReference>
<evidence type="ECO:0000259" key="7">
    <source>
        <dbReference type="PROSITE" id="PS50089"/>
    </source>
</evidence>
<dbReference type="GO" id="GO:0016567">
    <property type="term" value="P:protein ubiquitination"/>
    <property type="evidence" value="ECO:0007669"/>
    <property type="project" value="TreeGrafter"/>
</dbReference>
<keyword evidence="4 6" id="KW-0863">Zinc-finger</keyword>
<evidence type="ECO:0000256" key="1">
    <source>
        <dbReference type="ARBA" id="ARBA00000900"/>
    </source>
</evidence>
<evidence type="ECO:0000313" key="9">
    <source>
        <dbReference type="Proteomes" id="UP001165190"/>
    </source>
</evidence>
<dbReference type="SMART" id="SM00744">
    <property type="entry name" value="RINGv"/>
    <property type="match status" value="1"/>
</dbReference>
<comment type="catalytic activity">
    <reaction evidence="1">
        <text>S-ubiquitinyl-[E2 ubiquitin-conjugating enzyme]-L-cysteine + [acceptor protein]-L-lysine = [E2 ubiquitin-conjugating enzyme]-L-cysteine + N(6)-ubiquitinyl-[acceptor protein]-L-lysine.</text>
        <dbReference type="EC" id="2.3.2.27"/>
    </reaction>
</comment>
<dbReference type="AlphaFoldDB" id="A0A9W7IVQ4"/>
<dbReference type="GO" id="GO:0008270">
    <property type="term" value="F:zinc ion binding"/>
    <property type="evidence" value="ECO:0007669"/>
    <property type="project" value="UniProtKB-KW"/>
</dbReference>
<dbReference type="Pfam" id="PF13639">
    <property type="entry name" value="zf-RING_2"/>
    <property type="match status" value="1"/>
</dbReference>
<evidence type="ECO:0000256" key="5">
    <source>
        <dbReference type="ARBA" id="ARBA00022833"/>
    </source>
</evidence>
<organism evidence="8 9">
    <name type="scientific">Hibiscus trionum</name>
    <name type="common">Flower of an hour</name>
    <dbReference type="NCBI Taxonomy" id="183268"/>
    <lineage>
        <taxon>Eukaryota</taxon>
        <taxon>Viridiplantae</taxon>
        <taxon>Streptophyta</taxon>
        <taxon>Embryophyta</taxon>
        <taxon>Tracheophyta</taxon>
        <taxon>Spermatophyta</taxon>
        <taxon>Magnoliopsida</taxon>
        <taxon>eudicotyledons</taxon>
        <taxon>Gunneridae</taxon>
        <taxon>Pentapetalae</taxon>
        <taxon>rosids</taxon>
        <taxon>malvids</taxon>
        <taxon>Malvales</taxon>
        <taxon>Malvaceae</taxon>
        <taxon>Malvoideae</taxon>
        <taxon>Hibiscus</taxon>
    </lineage>
</organism>
<dbReference type="Proteomes" id="UP001165190">
    <property type="component" value="Unassembled WGS sequence"/>
</dbReference>
<proteinExistence type="predicted"/>
<evidence type="ECO:0000256" key="4">
    <source>
        <dbReference type="ARBA" id="ARBA00022771"/>
    </source>
</evidence>
<dbReference type="Gene3D" id="3.30.40.10">
    <property type="entry name" value="Zinc/RING finger domain, C3HC4 (zinc finger)"/>
    <property type="match status" value="1"/>
</dbReference>
<evidence type="ECO:0000256" key="3">
    <source>
        <dbReference type="ARBA" id="ARBA00022723"/>
    </source>
</evidence>
<comment type="caution">
    <text evidence="8">The sequence shown here is derived from an EMBL/GenBank/DDBJ whole genome shotgun (WGS) entry which is preliminary data.</text>
</comment>
<keyword evidence="9" id="KW-1185">Reference proteome</keyword>
<dbReference type="PANTHER" id="PTHR15710">
    <property type="entry name" value="E3 UBIQUITIN-PROTEIN LIGASE PRAJA"/>
    <property type="match status" value="1"/>
</dbReference>
<gene>
    <name evidence="8" type="ORF">HRI_003849000</name>
</gene>
<sequence>MASSEPQFKMEVEYCLIPNRAPQLPNVQFLLHIRTSVRDDIGRVREDPWQPERQEFVTLPESVFGSQLHRHVVSRRLLEAGCLDQGHRLMILDLAFSFSNSIIEREKRKMMMKNTNGPDDTIRIIFRVEKIVRMEYYEELEATAMELSMQEDPKLVPATIESIQALKKMKLVEGFGNGDGVECMICMEKLVSSETEVVTRMPCSHLVHGDCIERWLNTSHLCPLCRFPMPTDAEKLH</sequence>
<dbReference type="GO" id="GO:0005737">
    <property type="term" value="C:cytoplasm"/>
    <property type="evidence" value="ECO:0007669"/>
    <property type="project" value="TreeGrafter"/>
</dbReference>
<protein>
    <recommendedName>
        <fullName evidence="2">RING-type E3 ubiquitin transferase</fullName>
        <ecNumber evidence="2">2.3.2.27</ecNumber>
    </recommendedName>
</protein>
<dbReference type="EMBL" id="BSYR01000035">
    <property type="protein sequence ID" value="GMJ01798.1"/>
    <property type="molecule type" value="Genomic_DNA"/>
</dbReference>
<evidence type="ECO:0000256" key="6">
    <source>
        <dbReference type="PROSITE-ProRule" id="PRU00175"/>
    </source>
</evidence>
<accession>A0A9W7IVQ4</accession>